<proteinExistence type="predicted"/>
<dbReference type="PANTHER" id="PTHR34309:SF10">
    <property type="entry name" value="SLR1406 PROTEIN"/>
    <property type="match status" value="1"/>
</dbReference>
<gene>
    <name evidence="2" type="ORF">LHA35_18525</name>
</gene>
<dbReference type="RefSeq" id="WP_226610786.1">
    <property type="nucleotide sequence ID" value="NZ_JAJAQI010000030.1"/>
</dbReference>
<reference evidence="2" key="1">
    <citation type="submission" date="2021-10" db="EMBL/GenBank/DDBJ databases">
        <title>Roseicella aerolatum sp. nov., isolated from aerosols of e-waste dismantling site.</title>
        <authorList>
            <person name="Qin T."/>
        </authorList>
    </citation>
    <scope>NUCLEOTIDE SEQUENCE</scope>
    <source>
        <strain evidence="2">GB24</strain>
    </source>
</reference>
<dbReference type="EMBL" id="JAJAQI010000030">
    <property type="protein sequence ID" value="MCB4823728.1"/>
    <property type="molecule type" value="Genomic_DNA"/>
</dbReference>
<dbReference type="Proteomes" id="UP001139311">
    <property type="component" value="Unassembled WGS sequence"/>
</dbReference>
<evidence type="ECO:0000256" key="1">
    <source>
        <dbReference type="SAM" id="SignalP"/>
    </source>
</evidence>
<dbReference type="AlphaFoldDB" id="A0A9X1IHF5"/>
<protein>
    <submittedName>
        <fullName evidence="2">Heme-binding protein</fullName>
    </submittedName>
</protein>
<dbReference type="SUPFAM" id="SSF143744">
    <property type="entry name" value="GlcG-like"/>
    <property type="match status" value="1"/>
</dbReference>
<evidence type="ECO:0000313" key="3">
    <source>
        <dbReference type="Proteomes" id="UP001139311"/>
    </source>
</evidence>
<evidence type="ECO:0000313" key="2">
    <source>
        <dbReference type="EMBL" id="MCB4823728.1"/>
    </source>
</evidence>
<dbReference type="InterPro" id="IPR005624">
    <property type="entry name" value="PduO/GlcC-like"/>
</dbReference>
<feature type="signal peptide" evidence="1">
    <location>
        <begin position="1"/>
        <end position="21"/>
    </location>
</feature>
<dbReference type="PANTHER" id="PTHR34309">
    <property type="entry name" value="SLR1406 PROTEIN"/>
    <property type="match status" value="1"/>
</dbReference>
<comment type="caution">
    <text evidence="2">The sequence shown here is derived from an EMBL/GenBank/DDBJ whole genome shotgun (WGS) entry which is preliminary data.</text>
</comment>
<dbReference type="InterPro" id="IPR038084">
    <property type="entry name" value="PduO/GlcC-like_sf"/>
</dbReference>
<sequence>MNKTAWILGAALLAAAPAAGAREADFITFRVLAPPLALELAQAALKSCHDRGFQVAVAVVDRFGVPQVVLRDALAGPHTPETAIAKARTSVSFRAATEELSAATQAGQLNSAIRHIQGYIFLGGGVPVEGGGSILGGIGISGAPGGAEDDACARAGLQAIEDRLMM</sequence>
<dbReference type="InterPro" id="IPR052517">
    <property type="entry name" value="GlcG_carb_metab_protein"/>
</dbReference>
<dbReference type="Gene3D" id="3.30.450.150">
    <property type="entry name" value="Haem-degrading domain"/>
    <property type="match status" value="1"/>
</dbReference>
<keyword evidence="1" id="KW-0732">Signal</keyword>
<accession>A0A9X1IHF5</accession>
<feature type="chain" id="PRO_5040877350" evidence="1">
    <location>
        <begin position="22"/>
        <end position="166"/>
    </location>
</feature>
<organism evidence="2 3">
    <name type="scientific">Roseicella aerolata</name>
    <dbReference type="NCBI Taxonomy" id="2883479"/>
    <lineage>
        <taxon>Bacteria</taxon>
        <taxon>Pseudomonadati</taxon>
        <taxon>Pseudomonadota</taxon>
        <taxon>Alphaproteobacteria</taxon>
        <taxon>Acetobacterales</taxon>
        <taxon>Roseomonadaceae</taxon>
        <taxon>Roseicella</taxon>
    </lineage>
</organism>
<dbReference type="Pfam" id="PF03928">
    <property type="entry name" value="HbpS-like"/>
    <property type="match status" value="1"/>
</dbReference>
<name>A0A9X1IHF5_9PROT</name>
<keyword evidence="3" id="KW-1185">Reference proteome</keyword>